<protein>
    <submittedName>
        <fullName evidence="1">Uncharacterized protein</fullName>
    </submittedName>
</protein>
<reference evidence="2" key="1">
    <citation type="submission" date="2016-10" db="EMBL/GenBank/DDBJ databases">
        <authorList>
            <person name="Varghese N."/>
            <person name="Submissions S."/>
        </authorList>
    </citation>
    <scope>NUCLEOTIDE SEQUENCE [LARGE SCALE GENOMIC DNA]</scope>
    <source>
        <strain evidence="2">Nm71</strain>
    </source>
</reference>
<dbReference type="OrthoDB" id="8550174at2"/>
<dbReference type="AlphaFoldDB" id="A0A1I0GJU1"/>
<name>A0A1I0GJU1_9PROT</name>
<sequence>MFDKTIQQHVQTDQNISEIPCAQRRTQAWPLSYYSSLSNRNERISAAYQTGSYTMKAIVDEFGLHYETVNRVVEIIKHDLNNLVAFMDRIMTSSINLYPTATVFRKSIADSWFINLALTCKALVVCGCKT</sequence>
<gene>
    <name evidence="1" type="ORF">SAMN05216326_1764</name>
</gene>
<organism evidence="1 2">
    <name type="scientific">Nitrosomonas marina</name>
    <dbReference type="NCBI Taxonomy" id="917"/>
    <lineage>
        <taxon>Bacteria</taxon>
        <taxon>Pseudomonadati</taxon>
        <taxon>Pseudomonadota</taxon>
        <taxon>Betaproteobacteria</taxon>
        <taxon>Nitrosomonadales</taxon>
        <taxon>Nitrosomonadaceae</taxon>
        <taxon>Nitrosomonas</taxon>
    </lineage>
</organism>
<dbReference type="EMBL" id="FOIA01000076">
    <property type="protein sequence ID" value="SET70420.1"/>
    <property type="molecule type" value="Genomic_DNA"/>
</dbReference>
<evidence type="ECO:0000313" key="2">
    <source>
        <dbReference type="Proteomes" id="UP000199345"/>
    </source>
</evidence>
<keyword evidence="2" id="KW-1185">Reference proteome</keyword>
<dbReference type="RefSeq" id="WP_090662216.1">
    <property type="nucleotide sequence ID" value="NZ_FOIA01000076.1"/>
</dbReference>
<proteinExistence type="predicted"/>
<evidence type="ECO:0000313" key="1">
    <source>
        <dbReference type="EMBL" id="SET70420.1"/>
    </source>
</evidence>
<dbReference type="Proteomes" id="UP000199345">
    <property type="component" value="Unassembled WGS sequence"/>
</dbReference>
<accession>A0A1I0GJU1</accession>